<dbReference type="EMBL" id="RBZO01000012">
    <property type="protein sequence ID" value="RKQ15676.1"/>
    <property type="molecule type" value="Genomic_DNA"/>
</dbReference>
<organism evidence="1 2">
    <name type="scientific">Oceanobacillus bengalensis</name>
    <dbReference type="NCBI Taxonomy" id="1435466"/>
    <lineage>
        <taxon>Bacteria</taxon>
        <taxon>Bacillati</taxon>
        <taxon>Bacillota</taxon>
        <taxon>Bacilli</taxon>
        <taxon>Bacillales</taxon>
        <taxon>Bacillaceae</taxon>
        <taxon>Oceanobacillus</taxon>
    </lineage>
</organism>
<gene>
    <name evidence="1" type="ORF">D8M05_09210</name>
</gene>
<name>A0A494Z121_9BACI</name>
<dbReference type="Pfam" id="PF19668">
    <property type="entry name" value="DUF6171"/>
    <property type="match status" value="1"/>
</dbReference>
<reference evidence="1 2" key="1">
    <citation type="journal article" date="2015" name="Antonie Van Leeuwenhoek">
        <title>Oceanobacillus bengalensis sp. nov., a bacterium isolated from seawater of the Bay of Bengal.</title>
        <authorList>
            <person name="Yongchang O."/>
            <person name="Xiang W."/>
            <person name="Wang G."/>
        </authorList>
    </citation>
    <scope>NUCLEOTIDE SEQUENCE [LARGE SCALE GENOMIC DNA]</scope>
    <source>
        <strain evidence="1 2">MCCC 1K00260</strain>
    </source>
</reference>
<evidence type="ECO:0000313" key="1">
    <source>
        <dbReference type="EMBL" id="RKQ15676.1"/>
    </source>
</evidence>
<proteinExistence type="predicted"/>
<dbReference type="AlphaFoldDB" id="A0A494Z121"/>
<dbReference type="RefSeq" id="WP_121131005.1">
    <property type="nucleotide sequence ID" value="NZ_JBHUFK010000002.1"/>
</dbReference>
<accession>A0A494Z121</accession>
<dbReference type="Proteomes" id="UP000281813">
    <property type="component" value="Unassembled WGS sequence"/>
</dbReference>
<sequence>MSCKGCSRSVIVSDEYIQKQIDEQLQLETDIVDDETYNKRLATCKKCPSLLYGNTCGFCGCFVQFRAKLAYKTCPYPDEEKW</sequence>
<protein>
    <submittedName>
        <fullName evidence="1">Uncharacterized protein</fullName>
    </submittedName>
</protein>
<comment type="caution">
    <text evidence="1">The sequence shown here is derived from an EMBL/GenBank/DDBJ whole genome shotgun (WGS) entry which is preliminary data.</text>
</comment>
<keyword evidence="2" id="KW-1185">Reference proteome</keyword>
<dbReference type="InterPro" id="IPR046169">
    <property type="entry name" value="DUF6171"/>
</dbReference>
<dbReference type="OrthoDB" id="7061841at2"/>
<evidence type="ECO:0000313" key="2">
    <source>
        <dbReference type="Proteomes" id="UP000281813"/>
    </source>
</evidence>